<dbReference type="Proteomes" id="UP000663828">
    <property type="component" value="Unassembled WGS sequence"/>
</dbReference>
<dbReference type="AlphaFoldDB" id="A0A814Z251"/>
<evidence type="ECO:0000313" key="3">
    <source>
        <dbReference type="EMBL" id="CAF1502037.1"/>
    </source>
</evidence>
<reference evidence="2" key="1">
    <citation type="submission" date="2021-02" db="EMBL/GenBank/DDBJ databases">
        <authorList>
            <person name="Nowell W R."/>
        </authorList>
    </citation>
    <scope>NUCLEOTIDE SEQUENCE</scope>
</reference>
<gene>
    <name evidence="3" type="ORF">EDS130_LOCUS42692</name>
    <name evidence="2" type="ORF">XAT740_LOCUS25583</name>
</gene>
<dbReference type="Proteomes" id="UP000663852">
    <property type="component" value="Unassembled WGS sequence"/>
</dbReference>
<accession>A0A814Z251</accession>
<name>A0A814Z251_ADIRI</name>
<organism evidence="2 4">
    <name type="scientific">Adineta ricciae</name>
    <name type="common">Rotifer</name>
    <dbReference type="NCBI Taxonomy" id="249248"/>
    <lineage>
        <taxon>Eukaryota</taxon>
        <taxon>Metazoa</taxon>
        <taxon>Spiralia</taxon>
        <taxon>Gnathifera</taxon>
        <taxon>Rotifera</taxon>
        <taxon>Eurotatoria</taxon>
        <taxon>Bdelloidea</taxon>
        <taxon>Adinetida</taxon>
        <taxon>Adinetidae</taxon>
        <taxon>Adineta</taxon>
    </lineage>
</organism>
<dbReference type="EMBL" id="CAJNOR010002035">
    <property type="protein sequence ID" value="CAF1237976.1"/>
    <property type="molecule type" value="Genomic_DNA"/>
</dbReference>
<evidence type="ECO:0000256" key="1">
    <source>
        <dbReference type="SAM" id="MobiDB-lite"/>
    </source>
</evidence>
<evidence type="ECO:0000313" key="4">
    <source>
        <dbReference type="Proteomes" id="UP000663828"/>
    </source>
</evidence>
<dbReference type="EMBL" id="CAJNOJ010000640">
    <property type="protein sequence ID" value="CAF1502037.1"/>
    <property type="molecule type" value="Genomic_DNA"/>
</dbReference>
<sequence>MAHTDSIITIDGNSGETTRSIDIFCALVDENISLSTAYIKQMKKVGILDEFLAIVKHESKRNQQLTSVLAKFGIKIDPQFYRQLIRHDLLTPLVEAVKEIHYDKQVKELGSLKRSYDESDANGNEEDHSSKQLKLTQEYLTDPIPELFSLPSLNNNEDDE</sequence>
<proteinExistence type="predicted"/>
<feature type="region of interest" description="Disordered" evidence="1">
    <location>
        <begin position="115"/>
        <end position="135"/>
    </location>
</feature>
<keyword evidence="4" id="KW-1185">Reference proteome</keyword>
<evidence type="ECO:0000313" key="2">
    <source>
        <dbReference type="EMBL" id="CAF1237976.1"/>
    </source>
</evidence>
<comment type="caution">
    <text evidence="2">The sequence shown here is derived from an EMBL/GenBank/DDBJ whole genome shotgun (WGS) entry which is preliminary data.</text>
</comment>
<protein>
    <submittedName>
        <fullName evidence="2">Uncharacterized protein</fullName>
    </submittedName>
</protein>